<accession>A0A6M3IPG3</accession>
<sequence length="72" mass="8146">MAVLIRFRQHAWTQGIMRKSTRCVLCGSLIEPGDAAWRPIDYHGREGIGLRSRLCWKCADQYVALGEAQEIG</sequence>
<protein>
    <submittedName>
        <fullName evidence="1">Uncharacterized protein</fullName>
    </submittedName>
</protein>
<evidence type="ECO:0000313" key="1">
    <source>
        <dbReference type="EMBL" id="QJA59098.1"/>
    </source>
</evidence>
<gene>
    <name evidence="1" type="ORF">MM415B01354_0003</name>
</gene>
<reference evidence="1" key="1">
    <citation type="submission" date="2020-03" db="EMBL/GenBank/DDBJ databases">
        <title>The deep terrestrial virosphere.</title>
        <authorList>
            <person name="Holmfeldt K."/>
            <person name="Nilsson E."/>
            <person name="Simone D."/>
            <person name="Lopez-Fernandez M."/>
            <person name="Wu X."/>
            <person name="de Brujin I."/>
            <person name="Lundin D."/>
            <person name="Andersson A."/>
            <person name="Bertilsson S."/>
            <person name="Dopson M."/>
        </authorList>
    </citation>
    <scope>NUCLEOTIDE SEQUENCE</scope>
    <source>
        <strain evidence="1">MM415B01354</strain>
    </source>
</reference>
<dbReference type="AlphaFoldDB" id="A0A6M3IPG3"/>
<proteinExistence type="predicted"/>
<organism evidence="1">
    <name type="scientific">viral metagenome</name>
    <dbReference type="NCBI Taxonomy" id="1070528"/>
    <lineage>
        <taxon>unclassified sequences</taxon>
        <taxon>metagenomes</taxon>
        <taxon>organismal metagenomes</taxon>
    </lineage>
</organism>
<name>A0A6M3IPG3_9ZZZZ</name>
<dbReference type="EMBL" id="MT141354">
    <property type="protein sequence ID" value="QJA59098.1"/>
    <property type="molecule type" value="Genomic_DNA"/>
</dbReference>